<protein>
    <submittedName>
        <fullName evidence="2">Uncharacterized protein</fullName>
    </submittedName>
</protein>
<organism evidence="2 3">
    <name type="scientific">Stigmatella aurantiaca (strain DW4/3-1)</name>
    <dbReference type="NCBI Taxonomy" id="378806"/>
    <lineage>
        <taxon>Bacteria</taxon>
        <taxon>Pseudomonadati</taxon>
        <taxon>Myxococcota</taxon>
        <taxon>Myxococcia</taxon>
        <taxon>Myxococcales</taxon>
        <taxon>Cystobacterineae</taxon>
        <taxon>Archangiaceae</taxon>
        <taxon>Stigmatella</taxon>
    </lineage>
</organism>
<dbReference type="AlphaFoldDB" id="Q08TL5"/>
<sequence>MRLRQTRARRHRSETGSSRE</sequence>
<dbReference type="EMBL" id="AAMD01000143">
    <property type="protein sequence ID" value="EAU63836.1"/>
    <property type="molecule type" value="Genomic_DNA"/>
</dbReference>
<reference evidence="2 3" key="1">
    <citation type="submission" date="2006-04" db="EMBL/GenBank/DDBJ databases">
        <authorList>
            <person name="Nierman W.C."/>
        </authorList>
    </citation>
    <scope>NUCLEOTIDE SEQUENCE [LARGE SCALE GENOMIC DNA]</scope>
    <source>
        <strain evidence="2 3">DW4/3-1</strain>
    </source>
</reference>
<accession>Q08TL5</accession>
<proteinExistence type="predicted"/>
<feature type="compositionally biased region" description="Basic residues" evidence="1">
    <location>
        <begin position="1"/>
        <end position="12"/>
    </location>
</feature>
<feature type="region of interest" description="Disordered" evidence="1">
    <location>
        <begin position="1"/>
        <end position="20"/>
    </location>
</feature>
<gene>
    <name evidence="2" type="ORF">STIAU_7435</name>
</gene>
<name>Q08TL5_STIAD</name>
<dbReference type="Proteomes" id="UP000032702">
    <property type="component" value="Unassembled WGS sequence"/>
</dbReference>
<evidence type="ECO:0000313" key="3">
    <source>
        <dbReference type="Proteomes" id="UP000032702"/>
    </source>
</evidence>
<evidence type="ECO:0000256" key="1">
    <source>
        <dbReference type="SAM" id="MobiDB-lite"/>
    </source>
</evidence>
<comment type="caution">
    <text evidence="2">The sequence shown here is derived from an EMBL/GenBank/DDBJ whole genome shotgun (WGS) entry which is preliminary data.</text>
</comment>
<feature type="non-terminal residue" evidence="2">
    <location>
        <position position="20"/>
    </location>
</feature>
<evidence type="ECO:0000313" key="2">
    <source>
        <dbReference type="EMBL" id="EAU63836.1"/>
    </source>
</evidence>